<comment type="caution">
    <text evidence="4">The sequence shown here is derived from an EMBL/GenBank/DDBJ whole genome shotgun (WGS) entry which is preliminary data.</text>
</comment>
<sequence length="693" mass="77517">MVRKFSLLILLCTIVTAVMSSVMGARSNDLENVNSVNLISREKKHDQPEILKEVMEERGPNYKKYLLTDGSYKLEVHESIIHYKDESGRYQDINTNLVDESNMPDSQISISKDAAAIINKNQFMKLNKKNSSFTSFQVPFYSEIPKQIVKGYSIQSNGEKLSFIPLGASENSIGEIDSTYKSKIRYQNVWPHTDVELQILNDGIKENIILKNKNSPKSFSFEVTGNLSSNKLYIHPPWLKDAYGVTRSVEMTERTDGSKKYIDYAWNEEGLAYPVVIDPIVSPNLSSIGCVNQYYATYGCTPNLQIAYKHLLGTNRIHGNTFRSFIKFYIPNIPDAVYTDATLTLSQSLSTSFQGSLGPTITVKPYALAGEFPTNWHGANWPGPRLYESEDISSVMDVTLFNSGPSRSVQFDVSDILNYYLNKGSSSMSLALVGTDLSIPSSLPNTEYFLEFSSPKLNLVYKDLAPPTQPSNLKVTALTSNSVSLSWGASVDNSKTVYYQIIRNGSVITTYYTNSYTVSGLNENTKYTFSIRAMDSSNNLSSESNSVTITTGTHKPIANFLNLSENGIYSNPILINWSYFDPTGKKLTAYEIKGSTDNWATTEFDTGVLAVTTPVEFSTNLLPSKPWSLAIRAYNESGAGDWSYINNIRTNWNVEYIYDSAGRIDYIILSGKIKLDYEYDINGNLIRTVKTTL</sequence>
<protein>
    <submittedName>
        <fullName evidence="4">Fibronectin type III domain-containing protein</fullName>
    </submittedName>
</protein>
<dbReference type="PANTHER" id="PTHR46708:SF2">
    <property type="entry name" value="FIBRONECTIN TYPE-III DOMAIN-CONTAINING PROTEIN"/>
    <property type="match status" value="1"/>
</dbReference>
<evidence type="ECO:0000313" key="5">
    <source>
        <dbReference type="Proteomes" id="UP000640274"/>
    </source>
</evidence>
<dbReference type="Gene3D" id="2.60.40.10">
    <property type="entry name" value="Immunoglobulins"/>
    <property type="match status" value="2"/>
</dbReference>
<accession>A0A934MVD1</accession>
<feature type="signal peptide" evidence="2">
    <location>
        <begin position="1"/>
        <end position="20"/>
    </location>
</feature>
<name>A0A934MVD1_9BACL</name>
<evidence type="ECO:0000313" key="4">
    <source>
        <dbReference type="EMBL" id="MBJ6361992.1"/>
    </source>
</evidence>
<dbReference type="RefSeq" id="WP_199019540.1">
    <property type="nucleotide sequence ID" value="NZ_JAELUP010000062.1"/>
</dbReference>
<keyword evidence="1" id="KW-0677">Repeat</keyword>
<dbReference type="SMART" id="SM00060">
    <property type="entry name" value="FN3"/>
    <property type="match status" value="1"/>
</dbReference>
<feature type="chain" id="PRO_5038997030" evidence="2">
    <location>
        <begin position="21"/>
        <end position="693"/>
    </location>
</feature>
<dbReference type="SUPFAM" id="SSF49265">
    <property type="entry name" value="Fibronectin type III"/>
    <property type="match status" value="1"/>
</dbReference>
<dbReference type="InterPro" id="IPR013783">
    <property type="entry name" value="Ig-like_fold"/>
</dbReference>
<dbReference type="InterPro" id="IPR050991">
    <property type="entry name" value="ECM_Regulatory_Proteins"/>
</dbReference>
<proteinExistence type="predicted"/>
<dbReference type="AlphaFoldDB" id="A0A934MVD1"/>
<dbReference type="InterPro" id="IPR003961">
    <property type="entry name" value="FN3_dom"/>
</dbReference>
<dbReference type="Pfam" id="PF00041">
    <property type="entry name" value="fn3"/>
    <property type="match status" value="1"/>
</dbReference>
<evidence type="ECO:0000259" key="3">
    <source>
        <dbReference type="PROSITE" id="PS50853"/>
    </source>
</evidence>
<keyword evidence="2" id="KW-0732">Signal</keyword>
<organism evidence="4 5">
    <name type="scientific">Paenibacillus roseus</name>
    <dbReference type="NCBI Taxonomy" id="2798579"/>
    <lineage>
        <taxon>Bacteria</taxon>
        <taxon>Bacillati</taxon>
        <taxon>Bacillota</taxon>
        <taxon>Bacilli</taxon>
        <taxon>Bacillales</taxon>
        <taxon>Paenibacillaceae</taxon>
        <taxon>Paenibacillus</taxon>
    </lineage>
</organism>
<dbReference type="PANTHER" id="PTHR46708">
    <property type="entry name" value="TENASCIN"/>
    <property type="match status" value="1"/>
</dbReference>
<gene>
    <name evidence="4" type="ORF">JFN88_12020</name>
</gene>
<feature type="domain" description="Fibronectin type-III" evidence="3">
    <location>
        <begin position="469"/>
        <end position="556"/>
    </location>
</feature>
<dbReference type="PROSITE" id="PS50853">
    <property type="entry name" value="FN3"/>
    <property type="match status" value="1"/>
</dbReference>
<keyword evidence="5" id="KW-1185">Reference proteome</keyword>
<dbReference type="InterPro" id="IPR036116">
    <property type="entry name" value="FN3_sf"/>
</dbReference>
<evidence type="ECO:0000256" key="1">
    <source>
        <dbReference type="ARBA" id="ARBA00022737"/>
    </source>
</evidence>
<dbReference type="CDD" id="cd00063">
    <property type="entry name" value="FN3"/>
    <property type="match status" value="2"/>
</dbReference>
<dbReference type="Proteomes" id="UP000640274">
    <property type="component" value="Unassembled WGS sequence"/>
</dbReference>
<dbReference type="EMBL" id="JAELUP010000062">
    <property type="protein sequence ID" value="MBJ6361992.1"/>
    <property type="molecule type" value="Genomic_DNA"/>
</dbReference>
<reference evidence="4" key="1">
    <citation type="submission" date="2020-12" db="EMBL/GenBank/DDBJ databases">
        <authorList>
            <person name="Huq M.A."/>
        </authorList>
    </citation>
    <scope>NUCLEOTIDE SEQUENCE</scope>
    <source>
        <strain evidence="4">MAHUQ-46</strain>
    </source>
</reference>
<evidence type="ECO:0000256" key="2">
    <source>
        <dbReference type="SAM" id="SignalP"/>
    </source>
</evidence>